<proteinExistence type="inferred from homology"/>
<dbReference type="SUPFAM" id="SSF55486">
    <property type="entry name" value="Metalloproteases ('zincins'), catalytic domain"/>
    <property type="match status" value="1"/>
</dbReference>
<feature type="domain" description="ERAP1-like C-terminal" evidence="10">
    <location>
        <begin position="533"/>
        <end position="846"/>
    </location>
</feature>
<keyword evidence="3" id="KW-0031">Aminopeptidase</keyword>
<evidence type="ECO:0000313" key="12">
    <source>
        <dbReference type="EMBL" id="SVA16963.1"/>
    </source>
</evidence>
<evidence type="ECO:0000256" key="5">
    <source>
        <dbReference type="ARBA" id="ARBA00022723"/>
    </source>
</evidence>
<evidence type="ECO:0000256" key="2">
    <source>
        <dbReference type="ARBA" id="ARBA00010136"/>
    </source>
</evidence>
<dbReference type="GO" id="GO:0016020">
    <property type="term" value="C:membrane"/>
    <property type="evidence" value="ECO:0007669"/>
    <property type="project" value="TreeGrafter"/>
</dbReference>
<comment type="cofactor">
    <cofactor evidence="1">
        <name>Zn(2+)</name>
        <dbReference type="ChEBI" id="CHEBI:29105"/>
    </cofactor>
</comment>
<evidence type="ECO:0000256" key="4">
    <source>
        <dbReference type="ARBA" id="ARBA00022670"/>
    </source>
</evidence>
<dbReference type="FunFam" id="1.25.50.20:FF:000002">
    <property type="entry name" value="Aminopeptidase"/>
    <property type="match status" value="1"/>
</dbReference>
<evidence type="ECO:0000256" key="1">
    <source>
        <dbReference type="ARBA" id="ARBA00001947"/>
    </source>
</evidence>
<comment type="similarity">
    <text evidence="2">Belongs to the peptidase M1 family.</text>
</comment>
<accession>A0A381TSC6</accession>
<keyword evidence="4" id="KW-0645">Protease</keyword>
<evidence type="ECO:0000256" key="7">
    <source>
        <dbReference type="ARBA" id="ARBA00022833"/>
    </source>
</evidence>
<reference evidence="12" key="1">
    <citation type="submission" date="2018-05" db="EMBL/GenBank/DDBJ databases">
        <authorList>
            <person name="Lanie J.A."/>
            <person name="Ng W.-L."/>
            <person name="Kazmierczak K.M."/>
            <person name="Andrzejewski T.M."/>
            <person name="Davidsen T.M."/>
            <person name="Wayne K.J."/>
            <person name="Tettelin H."/>
            <person name="Glass J.I."/>
            <person name="Rusch D."/>
            <person name="Podicherti R."/>
            <person name="Tsui H.-C.T."/>
            <person name="Winkler M.E."/>
        </authorList>
    </citation>
    <scope>NUCLEOTIDE SEQUENCE</scope>
</reference>
<dbReference type="InterPro" id="IPR024571">
    <property type="entry name" value="ERAP1-like_C_dom"/>
</dbReference>
<dbReference type="Pfam" id="PF17900">
    <property type="entry name" value="Peptidase_M1_N"/>
    <property type="match status" value="1"/>
</dbReference>
<evidence type="ECO:0000256" key="8">
    <source>
        <dbReference type="ARBA" id="ARBA00023049"/>
    </source>
</evidence>
<evidence type="ECO:0000259" key="9">
    <source>
        <dbReference type="Pfam" id="PF01433"/>
    </source>
</evidence>
<dbReference type="GO" id="GO:0042277">
    <property type="term" value="F:peptide binding"/>
    <property type="evidence" value="ECO:0007669"/>
    <property type="project" value="TreeGrafter"/>
</dbReference>
<dbReference type="Gene3D" id="1.25.50.20">
    <property type="match status" value="1"/>
</dbReference>
<evidence type="ECO:0000259" key="11">
    <source>
        <dbReference type="Pfam" id="PF17900"/>
    </source>
</evidence>
<keyword evidence="7" id="KW-0862">Zinc</keyword>
<dbReference type="Pfam" id="PF11838">
    <property type="entry name" value="ERAP1_C"/>
    <property type="match status" value="1"/>
</dbReference>
<dbReference type="GO" id="GO:0005615">
    <property type="term" value="C:extracellular space"/>
    <property type="evidence" value="ECO:0007669"/>
    <property type="project" value="TreeGrafter"/>
</dbReference>
<dbReference type="Gene3D" id="2.60.40.1730">
    <property type="entry name" value="tricorn interacting facor f3 domain"/>
    <property type="match status" value="1"/>
</dbReference>
<evidence type="ECO:0000256" key="6">
    <source>
        <dbReference type="ARBA" id="ARBA00022801"/>
    </source>
</evidence>
<dbReference type="Gene3D" id="1.10.390.10">
    <property type="entry name" value="Neutral Protease Domain 2"/>
    <property type="match status" value="1"/>
</dbReference>
<dbReference type="GO" id="GO:0043171">
    <property type="term" value="P:peptide catabolic process"/>
    <property type="evidence" value="ECO:0007669"/>
    <property type="project" value="TreeGrafter"/>
</dbReference>
<keyword evidence="5" id="KW-0479">Metal-binding</keyword>
<sequence length="864" mass="96954">MTTEKRLLLPEGVTPNNYQIKLEPNFETFTFTGKVIIKANVNEVTDSIMLNSAELEITDISVASEGADLEVTSTCTNPEYETLTITLADKIKTGESNLQMQISFVGELNDRLLGFYRSQYTDIDGNEKYLAATQFESTDARRAFPCWDEPSTKATFDVTLVIPGEMVAVSNMPIASESQGRDNRRTIVFDTTPVMSTYLLAFIVGDLGCIEQSTDSGTLMRVWTTSGKEEQGRFALQTSVDLLNYYNDYFGIPFPLPKLDHLAIPDFAAGAMENWGAITYREVALLVDPDNSSAGTRQIVAAIISHEMAHMWFGDLVTMKWWNDLWLNESFASWMGDKAVDAIHPEWDMWTQFLTADTASAFSLDGLSNSHPIEQEVNNPAEIGQLFDAISYSKGGSILRMLEDFIGASDFQKGIRAYLADNSYGNAETQDLWSALEISSGKPVGKVMDSWVKQTGFPMISVDRTQDSNSINLSQTRFLYEHIEAKPDDKEKTSWYVPIKISSNLEDNLETLLMESSDLKIQLEANEDSNASWIKLNPNQTGFFRTKYSESDLENLRNAIVAGELTPRDRLGVQGDYYALVRAGYTPVENFLNLASGYSTESDASVLSDLATGLRGIENLIFGLGCHSEYQIFCREIFSAISEKIGWEKQPGDGHLDALLRSTSLGNSGHYGDKSVLEEARIKYDNHVSERQVIHPDIRTVVFNLAAQQGDKLVYDQMWALEKASDLQEEKVRLHSALSNFSDKELLEETLKKSLSEDIRVQDSIRVIVTVAGSVLGRSLAWDFIRNNWKEIDRRYGDGGFALMRLVSIVSGFTTIERLKEVEQFFEDNPTPAAERTIRQAKERIRLNQAWLSKYSGQVSDFLR</sequence>
<dbReference type="PANTHER" id="PTHR11533:SF174">
    <property type="entry name" value="PUROMYCIN-SENSITIVE AMINOPEPTIDASE-RELATED"/>
    <property type="match status" value="1"/>
</dbReference>
<dbReference type="PRINTS" id="PR00756">
    <property type="entry name" value="ALADIPTASE"/>
</dbReference>
<name>A0A381TSC6_9ZZZZ</name>
<dbReference type="InterPro" id="IPR034016">
    <property type="entry name" value="M1_APN-typ"/>
</dbReference>
<dbReference type="PANTHER" id="PTHR11533">
    <property type="entry name" value="PROTEASE M1 ZINC METALLOPROTEASE"/>
    <property type="match status" value="1"/>
</dbReference>
<organism evidence="12">
    <name type="scientific">marine metagenome</name>
    <dbReference type="NCBI Taxonomy" id="408172"/>
    <lineage>
        <taxon>unclassified sequences</taxon>
        <taxon>metagenomes</taxon>
        <taxon>ecological metagenomes</taxon>
    </lineage>
</organism>
<dbReference type="FunFam" id="1.10.390.10:FF:000001">
    <property type="entry name" value="Aminopeptidase"/>
    <property type="match status" value="1"/>
</dbReference>
<dbReference type="Pfam" id="PF01433">
    <property type="entry name" value="Peptidase_M1"/>
    <property type="match status" value="1"/>
</dbReference>
<evidence type="ECO:0008006" key="13">
    <source>
        <dbReference type="Google" id="ProtNLM"/>
    </source>
</evidence>
<dbReference type="GO" id="GO:0008270">
    <property type="term" value="F:zinc ion binding"/>
    <property type="evidence" value="ECO:0007669"/>
    <property type="project" value="InterPro"/>
</dbReference>
<dbReference type="AlphaFoldDB" id="A0A381TSC6"/>
<dbReference type="InterPro" id="IPR045357">
    <property type="entry name" value="Aminopeptidase_N-like_N"/>
</dbReference>
<keyword evidence="8" id="KW-0482">Metalloprotease</keyword>
<dbReference type="CDD" id="cd09601">
    <property type="entry name" value="M1_APN-Q_like"/>
    <property type="match status" value="1"/>
</dbReference>
<protein>
    <recommendedName>
        <fullName evidence="13">Aminopeptidase</fullName>
    </recommendedName>
</protein>
<evidence type="ECO:0000256" key="3">
    <source>
        <dbReference type="ARBA" id="ARBA00022438"/>
    </source>
</evidence>
<dbReference type="GO" id="GO:0070006">
    <property type="term" value="F:metalloaminopeptidase activity"/>
    <property type="evidence" value="ECO:0007669"/>
    <property type="project" value="TreeGrafter"/>
</dbReference>
<dbReference type="GO" id="GO:0006508">
    <property type="term" value="P:proteolysis"/>
    <property type="evidence" value="ECO:0007669"/>
    <property type="project" value="UniProtKB-KW"/>
</dbReference>
<feature type="domain" description="Aminopeptidase N-like N-terminal" evidence="11">
    <location>
        <begin position="15"/>
        <end position="199"/>
    </location>
</feature>
<dbReference type="EMBL" id="UINC01004803">
    <property type="protein sequence ID" value="SVA16963.1"/>
    <property type="molecule type" value="Genomic_DNA"/>
</dbReference>
<dbReference type="InterPro" id="IPR027268">
    <property type="entry name" value="Peptidase_M4/M1_CTD_sf"/>
</dbReference>
<keyword evidence="6" id="KW-0378">Hydrolase</keyword>
<dbReference type="GO" id="GO:0005737">
    <property type="term" value="C:cytoplasm"/>
    <property type="evidence" value="ECO:0007669"/>
    <property type="project" value="TreeGrafter"/>
</dbReference>
<dbReference type="FunFam" id="2.60.40.1730:FF:000002">
    <property type="entry name" value="Aminopeptidase"/>
    <property type="match status" value="1"/>
</dbReference>
<dbReference type="Gene3D" id="2.60.40.1910">
    <property type="match status" value="1"/>
</dbReference>
<dbReference type="InterPro" id="IPR014782">
    <property type="entry name" value="Peptidase_M1_dom"/>
</dbReference>
<dbReference type="InterPro" id="IPR042097">
    <property type="entry name" value="Aminopeptidase_N-like_N_sf"/>
</dbReference>
<dbReference type="InterPro" id="IPR050344">
    <property type="entry name" value="Peptidase_M1_aminopeptidases"/>
</dbReference>
<gene>
    <name evidence="12" type="ORF">METZ01_LOCUS69817</name>
</gene>
<dbReference type="SUPFAM" id="SSF63737">
    <property type="entry name" value="Leukotriene A4 hydrolase N-terminal domain"/>
    <property type="match status" value="1"/>
</dbReference>
<evidence type="ECO:0000259" key="10">
    <source>
        <dbReference type="Pfam" id="PF11838"/>
    </source>
</evidence>
<feature type="domain" description="Peptidase M1 membrane alanine aminopeptidase" evidence="9">
    <location>
        <begin position="234"/>
        <end position="451"/>
    </location>
</feature>
<dbReference type="InterPro" id="IPR001930">
    <property type="entry name" value="Peptidase_M1"/>
</dbReference>